<dbReference type="FunFam" id="1.10.3730.10:FF:000001">
    <property type="entry name" value="Pyrroline-5-carboxylate reductase"/>
    <property type="match status" value="1"/>
</dbReference>
<protein>
    <recommendedName>
        <fullName evidence="4 5">Pyrroline-5-carboxylate reductase</fullName>
        <shortName evidence="4">P5C reductase</shortName>
        <shortName evidence="4">P5CR</shortName>
        <ecNumber evidence="4 5">1.5.1.2</ecNumber>
    </recommendedName>
    <alternativeName>
        <fullName evidence="4">PCA reductase</fullName>
    </alternativeName>
</protein>
<dbReference type="PANTHER" id="PTHR11645:SF0">
    <property type="entry name" value="PYRROLINE-5-CARBOXYLATE REDUCTASE 3"/>
    <property type="match status" value="1"/>
</dbReference>
<dbReference type="HAMAP" id="MF_01925">
    <property type="entry name" value="P5C_reductase"/>
    <property type="match status" value="1"/>
</dbReference>
<dbReference type="Pfam" id="PF03807">
    <property type="entry name" value="F420_oxidored"/>
    <property type="match status" value="1"/>
</dbReference>
<evidence type="ECO:0000259" key="8">
    <source>
        <dbReference type="Pfam" id="PF03807"/>
    </source>
</evidence>
<dbReference type="InterPro" id="IPR000304">
    <property type="entry name" value="Pyrroline-COOH_reductase"/>
</dbReference>
<dbReference type="Gene3D" id="3.40.50.720">
    <property type="entry name" value="NAD(P)-binding Rossmann-like Domain"/>
    <property type="match status" value="1"/>
</dbReference>
<comment type="catalytic activity">
    <reaction evidence="4">
        <text>L-proline + NADP(+) = (S)-1-pyrroline-5-carboxylate + NADPH + 2 H(+)</text>
        <dbReference type="Rhea" id="RHEA:14109"/>
        <dbReference type="ChEBI" id="CHEBI:15378"/>
        <dbReference type="ChEBI" id="CHEBI:17388"/>
        <dbReference type="ChEBI" id="CHEBI:57783"/>
        <dbReference type="ChEBI" id="CHEBI:58349"/>
        <dbReference type="ChEBI" id="CHEBI:60039"/>
        <dbReference type="EC" id="1.5.1.2"/>
    </reaction>
</comment>
<sequence>MVKHEKIGIIGFGNMGLAIAERIKREHEVFVFDKDSQKIKNIPKIKSALGLADLVKKVDTVILAVKPQDFEAVLAEIKGYARGKLIISIAAGISTKYIEGKIDKVRVIRAMPNMPAQIGKGITALVKGRFAAPKDIKIAEKIFKAVGETVVMDKERLIDVVTALSGSGPAYLLFIFLALLAAAEGLGLDKKNANKLIYHTIIGSMDLLNKKSFDAKNLINKVASKGGTTEAALKVFIDRKLSKIICDAVVAAHKRAKQLSKE</sequence>
<comment type="caution">
    <text evidence="10">The sequence shown here is derived from an EMBL/GenBank/DDBJ whole genome shotgun (WGS) entry which is preliminary data.</text>
</comment>
<gene>
    <name evidence="4 10" type="primary">proC</name>
    <name evidence="10" type="ORF">COV72_09250</name>
</gene>
<feature type="binding site" evidence="6">
    <location>
        <begin position="10"/>
        <end position="15"/>
    </location>
    <ligand>
        <name>NADP(+)</name>
        <dbReference type="ChEBI" id="CHEBI:58349"/>
    </ligand>
</feature>
<keyword evidence="7" id="KW-0472">Membrane</keyword>
<dbReference type="GO" id="GO:0005737">
    <property type="term" value="C:cytoplasm"/>
    <property type="evidence" value="ECO:0007669"/>
    <property type="project" value="UniProtKB-SubCell"/>
</dbReference>
<dbReference type="Proteomes" id="UP000229641">
    <property type="component" value="Unassembled WGS sequence"/>
</dbReference>
<dbReference type="InterPro" id="IPR029036">
    <property type="entry name" value="P5CR_dimer"/>
</dbReference>
<dbReference type="GO" id="GO:0055129">
    <property type="term" value="P:L-proline biosynthetic process"/>
    <property type="evidence" value="ECO:0007669"/>
    <property type="project" value="UniProtKB-UniRule"/>
</dbReference>
<keyword evidence="2 4" id="KW-0521">NADP</keyword>
<dbReference type="GO" id="GO:0004735">
    <property type="term" value="F:pyrroline-5-carboxylate reductase activity"/>
    <property type="evidence" value="ECO:0007669"/>
    <property type="project" value="UniProtKB-UniRule"/>
</dbReference>
<feature type="binding site" evidence="6">
    <location>
        <begin position="64"/>
        <end position="67"/>
    </location>
    <ligand>
        <name>NADP(+)</name>
        <dbReference type="ChEBI" id="CHEBI:58349"/>
    </ligand>
</feature>
<evidence type="ECO:0000259" key="9">
    <source>
        <dbReference type="Pfam" id="PF14748"/>
    </source>
</evidence>
<dbReference type="InterPro" id="IPR028939">
    <property type="entry name" value="P5C_Rdtase_cat_N"/>
</dbReference>
<keyword evidence="4" id="KW-0028">Amino-acid biosynthesis</keyword>
<dbReference type="SUPFAM" id="SSF51735">
    <property type="entry name" value="NAD(P)-binding Rossmann-fold domains"/>
    <property type="match status" value="1"/>
</dbReference>
<dbReference type="Gene3D" id="1.10.3730.10">
    <property type="entry name" value="ProC C-terminal domain-like"/>
    <property type="match status" value="1"/>
</dbReference>
<keyword evidence="7" id="KW-0812">Transmembrane</keyword>
<comment type="subcellular location">
    <subcellularLocation>
        <location evidence="4">Cytoplasm</location>
    </subcellularLocation>
</comment>
<reference evidence="10 11" key="1">
    <citation type="submission" date="2017-09" db="EMBL/GenBank/DDBJ databases">
        <title>Depth-based differentiation of microbial function through sediment-hosted aquifers and enrichment of novel symbionts in the deep terrestrial subsurface.</title>
        <authorList>
            <person name="Probst A.J."/>
            <person name="Ladd B."/>
            <person name="Jarett J.K."/>
            <person name="Geller-Mcgrath D.E."/>
            <person name="Sieber C.M."/>
            <person name="Emerson J.B."/>
            <person name="Anantharaman K."/>
            <person name="Thomas B.C."/>
            <person name="Malmstrom R."/>
            <person name="Stieglmeier M."/>
            <person name="Klingl A."/>
            <person name="Woyke T."/>
            <person name="Ryan C.M."/>
            <person name="Banfield J.F."/>
        </authorList>
    </citation>
    <scope>NUCLEOTIDE SEQUENCE [LARGE SCALE GENOMIC DNA]</scope>
    <source>
        <strain evidence="10">CG11_big_fil_rev_8_21_14_0_20_42_13</strain>
    </source>
</reference>
<comment type="function">
    <text evidence="4">Catalyzes the reduction of 1-pyrroline-5-carboxylate (PCA) to L-proline.</text>
</comment>
<evidence type="ECO:0000313" key="11">
    <source>
        <dbReference type="Proteomes" id="UP000229641"/>
    </source>
</evidence>
<dbReference type="PANTHER" id="PTHR11645">
    <property type="entry name" value="PYRROLINE-5-CARBOXYLATE REDUCTASE"/>
    <property type="match status" value="1"/>
</dbReference>
<dbReference type="InterPro" id="IPR008927">
    <property type="entry name" value="6-PGluconate_DH-like_C_sf"/>
</dbReference>
<accession>A0A2H0LV32</accession>
<keyword evidence="7" id="KW-1133">Transmembrane helix</keyword>
<dbReference type="UniPathway" id="UPA00098">
    <property type="reaction ID" value="UER00361"/>
</dbReference>
<dbReference type="PIRSF" id="PIRSF000193">
    <property type="entry name" value="Pyrrol-5-carb_rd"/>
    <property type="match status" value="1"/>
</dbReference>
<evidence type="ECO:0000256" key="4">
    <source>
        <dbReference type="HAMAP-Rule" id="MF_01925"/>
    </source>
</evidence>
<evidence type="ECO:0000313" key="10">
    <source>
        <dbReference type="EMBL" id="PIQ88289.1"/>
    </source>
</evidence>
<comment type="similarity">
    <text evidence="1 4">Belongs to the pyrroline-5-carboxylate reductase family.</text>
</comment>
<name>A0A2H0LV32_9BACT</name>
<organism evidence="10 11">
    <name type="scientific">Candidatus Ghiorseimicrobium undicola</name>
    <dbReference type="NCBI Taxonomy" id="1974746"/>
    <lineage>
        <taxon>Bacteria</taxon>
        <taxon>Pseudomonadati</taxon>
        <taxon>Candidatus Omnitrophota</taxon>
        <taxon>Candidatus Ghiorseimicrobium</taxon>
    </lineage>
</organism>
<feature type="transmembrane region" description="Helical" evidence="7">
    <location>
        <begin position="170"/>
        <end position="188"/>
    </location>
</feature>
<dbReference type="NCBIfam" id="TIGR00112">
    <property type="entry name" value="proC"/>
    <property type="match status" value="1"/>
</dbReference>
<dbReference type="Pfam" id="PF14748">
    <property type="entry name" value="P5CR_dimer"/>
    <property type="match status" value="1"/>
</dbReference>
<keyword evidence="4" id="KW-0641">Proline biosynthesis</keyword>
<evidence type="ECO:0000256" key="3">
    <source>
        <dbReference type="ARBA" id="ARBA00023002"/>
    </source>
</evidence>
<proteinExistence type="inferred from homology"/>
<evidence type="ECO:0000256" key="5">
    <source>
        <dbReference type="NCBIfam" id="TIGR00112"/>
    </source>
</evidence>
<evidence type="ECO:0000256" key="1">
    <source>
        <dbReference type="ARBA" id="ARBA00005525"/>
    </source>
</evidence>
<dbReference type="EMBL" id="PCWA01000111">
    <property type="protein sequence ID" value="PIQ88289.1"/>
    <property type="molecule type" value="Genomic_DNA"/>
</dbReference>
<feature type="domain" description="Pyrroline-5-carboxylate reductase dimerisation" evidence="9">
    <location>
        <begin position="155"/>
        <end position="259"/>
    </location>
</feature>
<comment type="catalytic activity">
    <reaction evidence="4">
        <text>L-proline + NAD(+) = (S)-1-pyrroline-5-carboxylate + NADH + 2 H(+)</text>
        <dbReference type="Rhea" id="RHEA:14105"/>
        <dbReference type="ChEBI" id="CHEBI:15378"/>
        <dbReference type="ChEBI" id="CHEBI:17388"/>
        <dbReference type="ChEBI" id="CHEBI:57540"/>
        <dbReference type="ChEBI" id="CHEBI:57945"/>
        <dbReference type="ChEBI" id="CHEBI:60039"/>
        <dbReference type="EC" id="1.5.1.2"/>
    </reaction>
</comment>
<feature type="domain" description="Pyrroline-5-carboxylate reductase catalytic N-terminal" evidence="8">
    <location>
        <begin position="6"/>
        <end position="92"/>
    </location>
</feature>
<comment type="pathway">
    <text evidence="4">Amino-acid biosynthesis; L-proline biosynthesis; L-proline from L-glutamate 5-semialdehyde: step 1/1.</text>
</comment>
<dbReference type="SUPFAM" id="SSF48179">
    <property type="entry name" value="6-phosphogluconate dehydrogenase C-terminal domain-like"/>
    <property type="match status" value="1"/>
</dbReference>
<keyword evidence="3 4" id="KW-0560">Oxidoreductase</keyword>
<dbReference type="InterPro" id="IPR036291">
    <property type="entry name" value="NAD(P)-bd_dom_sf"/>
</dbReference>
<evidence type="ECO:0000256" key="2">
    <source>
        <dbReference type="ARBA" id="ARBA00022857"/>
    </source>
</evidence>
<evidence type="ECO:0000256" key="6">
    <source>
        <dbReference type="PIRSR" id="PIRSR000193-1"/>
    </source>
</evidence>
<dbReference type="EC" id="1.5.1.2" evidence="4 5"/>
<dbReference type="AlphaFoldDB" id="A0A2H0LV32"/>
<keyword evidence="4" id="KW-0963">Cytoplasm</keyword>
<evidence type="ECO:0000256" key="7">
    <source>
        <dbReference type="SAM" id="Phobius"/>
    </source>
</evidence>